<dbReference type="EMBL" id="CP002461">
    <property type="protein sequence ID" value="AEN98979.1"/>
    <property type="molecule type" value="Genomic_DNA"/>
</dbReference>
<evidence type="ECO:0000313" key="10">
    <source>
        <dbReference type="Proteomes" id="UP000001285"/>
    </source>
</evidence>
<dbReference type="KEGG" id="lsn:LSA_05400"/>
<dbReference type="PANTHER" id="PTHR30231">
    <property type="entry name" value="DNA POLYMERASE III SUBUNIT EPSILON"/>
    <property type="match status" value="1"/>
</dbReference>
<dbReference type="SUPFAM" id="SSF53098">
    <property type="entry name" value="Ribonuclease H-like"/>
    <property type="match status" value="1"/>
</dbReference>
<name>G2KVG4_FRUST</name>
<dbReference type="GO" id="GO:0003887">
    <property type="term" value="F:DNA-directed DNA polymerase activity"/>
    <property type="evidence" value="ECO:0007669"/>
    <property type="project" value="UniProtKB-KW"/>
</dbReference>
<sequence>MEMNFVAIDFETAASQRASACSVALTVVRDDQVVNEFYSLINPETDFNWRNIQVHGIHSEDVADAPTFPEIWEIIKPFFKRNRLVIAHNNRFDNSVLRKSIERYRLPMPHYQTLDTVKTTRKFYPNFENHKLNTVSVNLGIDLEHHHNALDDSLACANILIHEHQQFGDDAIRPFVTTI</sequence>
<keyword evidence="5" id="KW-0378">Hydrolase</keyword>
<evidence type="ECO:0000256" key="3">
    <source>
        <dbReference type="ARBA" id="ARBA00022705"/>
    </source>
</evidence>
<feature type="domain" description="Exonuclease" evidence="8">
    <location>
        <begin position="4"/>
        <end position="169"/>
    </location>
</feature>
<keyword evidence="5" id="KW-0269">Exonuclease</keyword>
<dbReference type="SMART" id="SM00479">
    <property type="entry name" value="EXOIII"/>
    <property type="match status" value="1"/>
</dbReference>
<dbReference type="STRING" id="714313.LSA_05400"/>
<dbReference type="InterPro" id="IPR013520">
    <property type="entry name" value="Ribonucl_H"/>
</dbReference>
<dbReference type="PANTHER" id="PTHR30231:SF42">
    <property type="entry name" value="EXONUCLEASE"/>
    <property type="match status" value="1"/>
</dbReference>
<organism evidence="9 10">
    <name type="scientific">Fructilactobacillus sanfranciscensis (strain TMW 1.1304)</name>
    <name type="common">Lactobacillus sanfranciscensis</name>
    <dbReference type="NCBI Taxonomy" id="714313"/>
    <lineage>
        <taxon>Bacteria</taxon>
        <taxon>Bacillati</taxon>
        <taxon>Bacillota</taxon>
        <taxon>Bacilli</taxon>
        <taxon>Lactobacillales</taxon>
        <taxon>Lactobacillaceae</taxon>
        <taxon>Fructilactobacillus</taxon>
    </lineage>
</organism>
<gene>
    <name evidence="9" type="ordered locus">LSA_05400</name>
</gene>
<proteinExistence type="predicted"/>
<keyword evidence="1" id="KW-0808">Transferase</keyword>
<dbReference type="InterPro" id="IPR012337">
    <property type="entry name" value="RNaseH-like_sf"/>
</dbReference>
<evidence type="ECO:0000256" key="2">
    <source>
        <dbReference type="ARBA" id="ARBA00022695"/>
    </source>
</evidence>
<dbReference type="GO" id="GO:0006260">
    <property type="term" value="P:DNA replication"/>
    <property type="evidence" value="ECO:0007669"/>
    <property type="project" value="UniProtKB-KW"/>
</dbReference>
<evidence type="ECO:0000256" key="4">
    <source>
        <dbReference type="ARBA" id="ARBA00022722"/>
    </source>
</evidence>
<dbReference type="GO" id="GO:0005829">
    <property type="term" value="C:cytosol"/>
    <property type="evidence" value="ECO:0007669"/>
    <property type="project" value="TreeGrafter"/>
</dbReference>
<keyword evidence="4" id="KW-0540">Nuclease</keyword>
<dbReference type="AlphaFoldDB" id="G2KVG4"/>
<protein>
    <recommendedName>
        <fullName evidence="7">DNA polymerase III polC-type</fullName>
    </recommendedName>
</protein>
<keyword evidence="6" id="KW-0239">DNA-directed DNA polymerase</keyword>
<dbReference type="HOGENOM" id="CLU_047806_14_1_9"/>
<dbReference type="eggNOG" id="COG0847">
    <property type="taxonomic scope" value="Bacteria"/>
</dbReference>
<keyword evidence="2" id="KW-0548">Nucleotidyltransferase</keyword>
<reference evidence="9 10" key="1">
    <citation type="journal article" date="2011" name="Microb. Cell Fact.">
        <title>Genomic analysis reveals Lactobacillus sanfranciscensis as stable element in traditional sourdoughs.</title>
        <authorList>
            <person name="Vogel R.F."/>
            <person name="Pavlovic M."/>
            <person name="Ehrmann M.A."/>
            <person name="Wiezer A."/>
            <person name="Liesegang H."/>
            <person name="Offschanka S."/>
            <person name="Voget S."/>
            <person name="Angelov A."/>
            <person name="Bocker G."/>
            <person name="Liebl W."/>
        </authorList>
    </citation>
    <scope>NUCLEOTIDE SEQUENCE [LARGE SCALE GENOMIC DNA]</scope>
    <source>
        <strain evidence="9 10">TMW 1.1304</strain>
    </source>
</reference>
<keyword evidence="3" id="KW-0235">DNA replication</keyword>
<accession>G2KVG4</accession>
<evidence type="ECO:0000313" key="9">
    <source>
        <dbReference type="EMBL" id="AEN98979.1"/>
    </source>
</evidence>
<evidence type="ECO:0000256" key="5">
    <source>
        <dbReference type="ARBA" id="ARBA00022839"/>
    </source>
</evidence>
<evidence type="ECO:0000256" key="7">
    <source>
        <dbReference type="ARBA" id="ARBA00070925"/>
    </source>
</evidence>
<dbReference type="Pfam" id="PF00929">
    <property type="entry name" value="RNase_T"/>
    <property type="match status" value="1"/>
</dbReference>
<dbReference type="FunFam" id="3.30.420.10:FF:000045">
    <property type="entry name" value="3'-5' exonuclease DinG"/>
    <property type="match status" value="1"/>
</dbReference>
<dbReference type="Gene3D" id="3.30.420.10">
    <property type="entry name" value="Ribonuclease H-like superfamily/Ribonuclease H"/>
    <property type="match status" value="1"/>
</dbReference>
<dbReference type="CDD" id="cd06130">
    <property type="entry name" value="DNA_pol_III_epsilon_like"/>
    <property type="match status" value="1"/>
</dbReference>
<dbReference type="InterPro" id="IPR036397">
    <property type="entry name" value="RNaseH_sf"/>
</dbReference>
<evidence type="ECO:0000256" key="6">
    <source>
        <dbReference type="ARBA" id="ARBA00022932"/>
    </source>
</evidence>
<dbReference type="Proteomes" id="UP000001285">
    <property type="component" value="Chromosome"/>
</dbReference>
<evidence type="ECO:0000259" key="8">
    <source>
        <dbReference type="SMART" id="SM00479"/>
    </source>
</evidence>
<keyword evidence="10" id="KW-1185">Reference proteome</keyword>
<dbReference type="GO" id="GO:0003676">
    <property type="term" value="F:nucleic acid binding"/>
    <property type="evidence" value="ECO:0007669"/>
    <property type="project" value="InterPro"/>
</dbReference>
<dbReference type="GO" id="GO:0008408">
    <property type="term" value="F:3'-5' exonuclease activity"/>
    <property type="evidence" value="ECO:0007669"/>
    <property type="project" value="TreeGrafter"/>
</dbReference>
<evidence type="ECO:0000256" key="1">
    <source>
        <dbReference type="ARBA" id="ARBA00022679"/>
    </source>
</evidence>